<gene>
    <name evidence="3" type="ORF">EI77_02851</name>
</gene>
<accession>A0A4R7RY70</accession>
<dbReference type="Proteomes" id="UP000295662">
    <property type="component" value="Unassembled WGS sequence"/>
</dbReference>
<reference evidence="3 4" key="1">
    <citation type="submission" date="2019-03" db="EMBL/GenBank/DDBJ databases">
        <title>Genomic Encyclopedia of Archaeal and Bacterial Type Strains, Phase II (KMG-II): from individual species to whole genera.</title>
        <authorList>
            <person name="Goeker M."/>
        </authorList>
    </citation>
    <scope>NUCLEOTIDE SEQUENCE [LARGE SCALE GENOMIC DNA]</scope>
    <source>
        <strain evidence="3 4">ATCC 25309</strain>
    </source>
</reference>
<dbReference type="RefSeq" id="WP_133795890.1">
    <property type="nucleotide sequence ID" value="NZ_SOCA01000004.1"/>
</dbReference>
<dbReference type="InterPro" id="IPR012338">
    <property type="entry name" value="Beta-lactam/transpept-like"/>
</dbReference>
<evidence type="ECO:0000256" key="1">
    <source>
        <dbReference type="SAM" id="SignalP"/>
    </source>
</evidence>
<sequence length="342" mass="37300">MSPSRRHFLQLLSGLAASPLAAAEAAGLNISAASKYVASHKGNALFIKQHGKVIHESYFNGAKRGEARRIYSGTKGFWGLAAMAAVEDGLISLDEKVSATLPSWNEGGKKDIVIEQLLDFSCGLERCLRLHQDGLKDRNQMAVDRPLVGTPGRSFIYGPSPLQVFHEVLKKKLTGKWRTESPTHYLERRVLRPLGLGSQRYLADAKGNPLLAAGFLMTPAQWARMGDLLLANGRPVLKASSMDALLEGSSANAAYSFGFWNNRAAGKPGAREIDIEDLLEVDWDRQNWAQVCIAKDVPQDLIACIGSGYQRLYAIPSRGLVIVRQGVNASYSDGQLLRTLLG</sequence>
<dbReference type="PROSITE" id="PS51318">
    <property type="entry name" value="TAT"/>
    <property type="match status" value="1"/>
</dbReference>
<keyword evidence="1" id="KW-0732">Signal</keyword>
<proteinExistence type="predicted"/>
<dbReference type="PANTHER" id="PTHR43283:SF7">
    <property type="entry name" value="BETA-LACTAMASE-RELATED DOMAIN-CONTAINING PROTEIN"/>
    <property type="match status" value="1"/>
</dbReference>
<dbReference type="Pfam" id="PF00144">
    <property type="entry name" value="Beta-lactamase"/>
    <property type="match status" value="1"/>
</dbReference>
<evidence type="ECO:0000259" key="2">
    <source>
        <dbReference type="Pfam" id="PF00144"/>
    </source>
</evidence>
<organism evidence="3 4">
    <name type="scientific">Prosthecobacter fusiformis</name>
    <dbReference type="NCBI Taxonomy" id="48464"/>
    <lineage>
        <taxon>Bacteria</taxon>
        <taxon>Pseudomonadati</taxon>
        <taxon>Verrucomicrobiota</taxon>
        <taxon>Verrucomicrobiia</taxon>
        <taxon>Verrucomicrobiales</taxon>
        <taxon>Verrucomicrobiaceae</taxon>
        <taxon>Prosthecobacter</taxon>
    </lineage>
</organism>
<dbReference type="Gene3D" id="3.40.710.10">
    <property type="entry name" value="DD-peptidase/beta-lactamase superfamily"/>
    <property type="match status" value="1"/>
</dbReference>
<dbReference type="OrthoDB" id="9814204at2"/>
<evidence type="ECO:0000313" key="4">
    <source>
        <dbReference type="Proteomes" id="UP000295662"/>
    </source>
</evidence>
<keyword evidence="4" id="KW-1185">Reference proteome</keyword>
<dbReference type="AlphaFoldDB" id="A0A4R7RY70"/>
<feature type="signal peptide" evidence="1">
    <location>
        <begin position="1"/>
        <end position="22"/>
    </location>
</feature>
<protein>
    <submittedName>
        <fullName evidence="3">Beta-lactamase</fullName>
    </submittedName>
</protein>
<feature type="domain" description="Beta-lactamase-related" evidence="2">
    <location>
        <begin position="40"/>
        <end position="259"/>
    </location>
</feature>
<comment type="caution">
    <text evidence="3">The sequence shown here is derived from an EMBL/GenBank/DDBJ whole genome shotgun (WGS) entry which is preliminary data.</text>
</comment>
<dbReference type="PANTHER" id="PTHR43283">
    <property type="entry name" value="BETA-LACTAMASE-RELATED"/>
    <property type="match status" value="1"/>
</dbReference>
<dbReference type="InterPro" id="IPR006311">
    <property type="entry name" value="TAT_signal"/>
</dbReference>
<dbReference type="EMBL" id="SOCA01000004">
    <property type="protein sequence ID" value="TDU70802.1"/>
    <property type="molecule type" value="Genomic_DNA"/>
</dbReference>
<feature type="chain" id="PRO_5020734418" evidence="1">
    <location>
        <begin position="23"/>
        <end position="342"/>
    </location>
</feature>
<dbReference type="InterPro" id="IPR050789">
    <property type="entry name" value="Diverse_Enzym_Activities"/>
</dbReference>
<dbReference type="InterPro" id="IPR001466">
    <property type="entry name" value="Beta-lactam-related"/>
</dbReference>
<evidence type="ECO:0000313" key="3">
    <source>
        <dbReference type="EMBL" id="TDU70802.1"/>
    </source>
</evidence>
<name>A0A4R7RY70_9BACT</name>
<dbReference type="SUPFAM" id="SSF56601">
    <property type="entry name" value="beta-lactamase/transpeptidase-like"/>
    <property type="match status" value="1"/>
</dbReference>